<dbReference type="PANTHER" id="PTHR40370:SF1">
    <property type="entry name" value="DUF3074 DOMAIN-CONTAINING PROTEIN"/>
    <property type="match status" value="1"/>
</dbReference>
<feature type="region of interest" description="Disordered" evidence="1">
    <location>
        <begin position="1"/>
        <end position="20"/>
    </location>
</feature>
<name>A0A2T2ZRN8_9PEZI</name>
<accession>A0A2T2ZRN8</accession>
<reference evidence="3 4" key="1">
    <citation type="journal article" date="2018" name="Mycol. Prog.">
        <title>Coniella lustricola, a new species from submerged detritus.</title>
        <authorList>
            <person name="Raudabaugh D.B."/>
            <person name="Iturriaga T."/>
            <person name="Carver A."/>
            <person name="Mondo S."/>
            <person name="Pangilinan J."/>
            <person name="Lipzen A."/>
            <person name="He G."/>
            <person name="Amirebrahimi M."/>
            <person name="Grigoriev I.V."/>
            <person name="Miller A.N."/>
        </authorList>
    </citation>
    <scope>NUCLEOTIDE SEQUENCE [LARGE SCALE GENOMIC DNA]</scope>
    <source>
        <strain evidence="3 4">B22-T-1</strain>
    </source>
</reference>
<evidence type="ECO:0000313" key="3">
    <source>
        <dbReference type="EMBL" id="PSR73513.1"/>
    </source>
</evidence>
<evidence type="ECO:0000259" key="2">
    <source>
        <dbReference type="Pfam" id="PF11274"/>
    </source>
</evidence>
<dbReference type="Pfam" id="PF11274">
    <property type="entry name" value="DUF3074"/>
    <property type="match status" value="1"/>
</dbReference>
<organism evidence="3 4">
    <name type="scientific">Coniella lustricola</name>
    <dbReference type="NCBI Taxonomy" id="2025994"/>
    <lineage>
        <taxon>Eukaryota</taxon>
        <taxon>Fungi</taxon>
        <taxon>Dikarya</taxon>
        <taxon>Ascomycota</taxon>
        <taxon>Pezizomycotina</taxon>
        <taxon>Sordariomycetes</taxon>
        <taxon>Sordariomycetidae</taxon>
        <taxon>Diaporthales</taxon>
        <taxon>Schizoparmaceae</taxon>
        <taxon>Coniella</taxon>
    </lineage>
</organism>
<evidence type="ECO:0000313" key="4">
    <source>
        <dbReference type="Proteomes" id="UP000241462"/>
    </source>
</evidence>
<keyword evidence="4" id="KW-1185">Reference proteome</keyword>
<dbReference type="EMBL" id="KZ678971">
    <property type="protein sequence ID" value="PSR73513.1"/>
    <property type="molecule type" value="Genomic_DNA"/>
</dbReference>
<feature type="region of interest" description="Disordered" evidence="1">
    <location>
        <begin position="125"/>
        <end position="146"/>
    </location>
</feature>
<feature type="non-terminal residue" evidence="3">
    <location>
        <position position="1"/>
    </location>
</feature>
<dbReference type="AlphaFoldDB" id="A0A2T2ZRN8"/>
<dbReference type="PANTHER" id="PTHR40370">
    <property type="entry name" value="EXPRESSED PROTEIN"/>
    <property type="match status" value="1"/>
</dbReference>
<proteinExistence type="predicted"/>
<dbReference type="Proteomes" id="UP000241462">
    <property type="component" value="Unassembled WGS sequence"/>
</dbReference>
<feature type="compositionally biased region" description="Acidic residues" evidence="1">
    <location>
        <begin position="137"/>
        <end position="146"/>
    </location>
</feature>
<dbReference type="InterPro" id="IPR024500">
    <property type="entry name" value="DUF3074"/>
</dbReference>
<protein>
    <recommendedName>
        <fullName evidence="2">DUF3074 domain-containing protein</fullName>
    </recommendedName>
</protein>
<sequence length="265" mass="28295">SSSSSSSSSGNGAKPDTWACRHSVHADAPRRGTASWAEFEHWVRDEHAASEEAFTPGVVGHRVLVEWDRQEVASVVVDGSGGGAAAGTRWRGLRILLVEMKHKLPPPLQPRVFSVVQVICSAVSGGGDGREARDKEREEEEDKEEEEEAFLVISIPMADWPPTANASADWAVAATSSGCLAADKDIVVGMYASVEKVTRRGRRRSGGGGGERMIDWTMATTSDACGVLPLWVQTKAVPGQIAKDVGLFLGWVAGERERGKGATSE</sequence>
<dbReference type="InParanoid" id="A0A2T2ZRN8"/>
<evidence type="ECO:0000256" key="1">
    <source>
        <dbReference type="SAM" id="MobiDB-lite"/>
    </source>
</evidence>
<feature type="domain" description="DUF3074" evidence="2">
    <location>
        <begin position="18"/>
        <end position="252"/>
    </location>
</feature>
<dbReference type="OrthoDB" id="6423603at2759"/>
<gene>
    <name evidence="3" type="ORF">BD289DRAFT_242174</name>
</gene>